<evidence type="ECO:0000313" key="2">
    <source>
        <dbReference type="Proteomes" id="UP001054821"/>
    </source>
</evidence>
<proteinExistence type="predicted"/>
<dbReference type="Proteomes" id="UP001054821">
    <property type="component" value="Chromosome 8"/>
</dbReference>
<dbReference type="AlphaFoldDB" id="A0AAD4YKA2"/>
<reference evidence="1 2" key="1">
    <citation type="journal article" date="2022" name="G3 (Bethesda)">
        <title>Whole-genome sequence and methylome profiling of the almond [Prunus dulcis (Mill.) D.A. Webb] cultivar 'Nonpareil'.</title>
        <authorList>
            <person name="D'Amico-Willman K.M."/>
            <person name="Ouma W.Z."/>
            <person name="Meulia T."/>
            <person name="Sideli G.M."/>
            <person name="Gradziel T.M."/>
            <person name="Fresnedo-Ramirez J."/>
        </authorList>
    </citation>
    <scope>NUCLEOTIDE SEQUENCE [LARGE SCALE GENOMIC DNA]</scope>
    <source>
        <strain evidence="1">Clone GOH B32 T37-40</strain>
    </source>
</reference>
<accession>A0AAD4YKA2</accession>
<name>A0AAD4YKA2_PRUDU</name>
<gene>
    <name evidence="1" type="ORF">L3X38_042396</name>
</gene>
<comment type="caution">
    <text evidence="1">The sequence shown here is derived from an EMBL/GenBank/DDBJ whole genome shotgun (WGS) entry which is preliminary data.</text>
</comment>
<dbReference type="EMBL" id="JAJFAZ020000008">
    <property type="protein sequence ID" value="KAI5313222.1"/>
    <property type="molecule type" value="Genomic_DNA"/>
</dbReference>
<evidence type="ECO:0000313" key="1">
    <source>
        <dbReference type="EMBL" id="KAI5313222.1"/>
    </source>
</evidence>
<sequence length="136" mass="15474">MGTPNIWMLGVALRWTIFEFSNIRILGTRGTYLPPNFNSLIPTLLAQVLREGRLGAQGENPPWPNFLQKEWLTKVFEECLAQSFEKCSTTFAKGSVQPILQGYVRPLLQGYAQPLLQREVLGHLFQKTPQPLKIFS</sequence>
<keyword evidence="2" id="KW-1185">Reference proteome</keyword>
<protein>
    <submittedName>
        <fullName evidence="1">Uncharacterized protein</fullName>
    </submittedName>
</protein>
<organism evidence="1 2">
    <name type="scientific">Prunus dulcis</name>
    <name type="common">Almond</name>
    <name type="synonym">Amygdalus dulcis</name>
    <dbReference type="NCBI Taxonomy" id="3755"/>
    <lineage>
        <taxon>Eukaryota</taxon>
        <taxon>Viridiplantae</taxon>
        <taxon>Streptophyta</taxon>
        <taxon>Embryophyta</taxon>
        <taxon>Tracheophyta</taxon>
        <taxon>Spermatophyta</taxon>
        <taxon>Magnoliopsida</taxon>
        <taxon>eudicotyledons</taxon>
        <taxon>Gunneridae</taxon>
        <taxon>Pentapetalae</taxon>
        <taxon>rosids</taxon>
        <taxon>fabids</taxon>
        <taxon>Rosales</taxon>
        <taxon>Rosaceae</taxon>
        <taxon>Amygdaloideae</taxon>
        <taxon>Amygdaleae</taxon>
        <taxon>Prunus</taxon>
    </lineage>
</organism>